<sequence length="877" mass="99198">MKSINAFFTRCLFLLLILLAVKQQAHSQLRGRPPGSGRTQSRSAAKKTTPDTLKSDTVINKKTATGLTAAVKAVSEDSMYIDKMRGTMYLWGKARVTYEDFELDADYIRLDQKNNKVFASGMHDKRTGKYTGRPIFKTGGEPPAATDSMYYDFKSKRGKTFGVSSEVEGGYILAGQSKKNEYDEVFIKDAIYTTCDLPHPHYGIHLNKGIVSEKNIVTRSAYLVIEDVPFPLILPFGFFPKANHRASGILFPTFGEDASRGFYMRDLGWYFGISDYWDAELRGSIYSKGSYETSLLARYRKNYKYDGNISLRYASIKTGVEGTVENKPSKQFNIQWSHSQRQEANPGTTFGASVNVGTSQYFTKTAAGGTYDLNAITQNSLSSSINYGKTFANNLFNFTAALTHRQDLQRHTVDLTLPSFSLNMSTLSPFDKKDRVGEQKWYQRLTVGYSLQGSNSVTTFDSLLFKPGAFQRFQNGFQQNIPVSLSLNVLKFFQFNSSVNYTDRLYLQSYRKSYLFAPAQEDVIDTVRGFGHAYDYSLSTGLSTKLYGTVNFKKGKLVALRHIITPQASFNYRPDFGASKYGYYRDIQRSKDPNAPVQHYSIYDGAIYGTPPYGKQAGISFSVDNNIEAKVRSKSDTTNAFEKIPILQGLSFSGNYNFAADSFKLSPISFSGRTALLKQKLGINFYGTFDPYQVNSLGNRVNEYALSRGQIARLTNIGLSCDFSFNSEAVKRRNDNADKIGQSRNNMTPQQAEALARISRDPNSFVDFNVPWNITASYSFNYSKPGLYTTVSNTLNFSGDLSVTPKWKVQYTSGYDFRAQKMSLTQFSFYRDLHCWDMSFRWVPFGPYQSYSFDLRVKASILQDLKLNRRRDYFNNY</sequence>
<keyword evidence="2" id="KW-0732">Signal</keyword>
<protein>
    <submittedName>
        <fullName evidence="4">LPS-assembly protein LptD</fullName>
    </submittedName>
</protein>
<name>A0A7K1YDG1_9SPHI</name>
<keyword evidence="5" id="KW-1185">Reference proteome</keyword>
<feature type="domain" description="LPS-assembly protein LptD central" evidence="3">
    <location>
        <begin position="216"/>
        <end position="692"/>
    </location>
</feature>
<dbReference type="GO" id="GO:0009279">
    <property type="term" value="C:cell outer membrane"/>
    <property type="evidence" value="ECO:0007669"/>
    <property type="project" value="TreeGrafter"/>
</dbReference>
<dbReference type="Pfam" id="PF19838">
    <property type="entry name" value="LptD_2"/>
    <property type="match status" value="1"/>
</dbReference>
<reference evidence="4 5" key="1">
    <citation type="submission" date="2019-11" db="EMBL/GenBank/DDBJ databases">
        <title>Pedobacter sp. HMF7647 Genome sequencing and assembly.</title>
        <authorList>
            <person name="Kang H."/>
            <person name="Kim H."/>
            <person name="Joh K."/>
        </authorList>
    </citation>
    <scope>NUCLEOTIDE SEQUENCE [LARGE SCALE GENOMIC DNA]</scope>
    <source>
        <strain evidence="4 5">HMF7647</strain>
    </source>
</reference>
<gene>
    <name evidence="4" type="ORF">GS399_15805</name>
</gene>
<proteinExistence type="predicted"/>
<dbReference type="InterPro" id="IPR050218">
    <property type="entry name" value="LptD"/>
</dbReference>
<feature type="signal peptide" evidence="2">
    <location>
        <begin position="1"/>
        <end position="27"/>
    </location>
</feature>
<evidence type="ECO:0000313" key="4">
    <source>
        <dbReference type="EMBL" id="MXV52440.1"/>
    </source>
</evidence>
<feature type="region of interest" description="Disordered" evidence="1">
    <location>
        <begin position="28"/>
        <end position="57"/>
    </location>
</feature>
<accession>A0A7K1YDG1</accession>
<dbReference type="GO" id="GO:1990351">
    <property type="term" value="C:transporter complex"/>
    <property type="evidence" value="ECO:0007669"/>
    <property type="project" value="TreeGrafter"/>
</dbReference>
<evidence type="ECO:0000313" key="5">
    <source>
        <dbReference type="Proteomes" id="UP000466586"/>
    </source>
</evidence>
<dbReference type="PANTHER" id="PTHR30189:SF1">
    <property type="entry name" value="LPS-ASSEMBLY PROTEIN LPTD"/>
    <property type="match status" value="1"/>
</dbReference>
<evidence type="ECO:0000256" key="2">
    <source>
        <dbReference type="SAM" id="SignalP"/>
    </source>
</evidence>
<evidence type="ECO:0000256" key="1">
    <source>
        <dbReference type="SAM" id="MobiDB-lite"/>
    </source>
</evidence>
<dbReference type="Proteomes" id="UP000466586">
    <property type="component" value="Unassembled WGS sequence"/>
</dbReference>
<dbReference type="InterPro" id="IPR045659">
    <property type="entry name" value="LptD_2"/>
</dbReference>
<comment type="caution">
    <text evidence="4">The sequence shown here is derived from an EMBL/GenBank/DDBJ whole genome shotgun (WGS) entry which is preliminary data.</text>
</comment>
<feature type="chain" id="PRO_5029636298" evidence="2">
    <location>
        <begin position="28"/>
        <end position="877"/>
    </location>
</feature>
<organism evidence="4 5">
    <name type="scientific">Hufsiella arboris</name>
    <dbReference type="NCBI Taxonomy" id="2695275"/>
    <lineage>
        <taxon>Bacteria</taxon>
        <taxon>Pseudomonadati</taxon>
        <taxon>Bacteroidota</taxon>
        <taxon>Sphingobacteriia</taxon>
        <taxon>Sphingobacteriales</taxon>
        <taxon>Sphingobacteriaceae</taxon>
        <taxon>Hufsiella</taxon>
    </lineage>
</organism>
<dbReference type="EMBL" id="WVHT01000007">
    <property type="protein sequence ID" value="MXV52440.1"/>
    <property type="molecule type" value="Genomic_DNA"/>
</dbReference>
<dbReference type="PANTHER" id="PTHR30189">
    <property type="entry name" value="LPS-ASSEMBLY PROTEIN"/>
    <property type="match status" value="1"/>
</dbReference>
<dbReference type="AlphaFoldDB" id="A0A7K1YDG1"/>
<evidence type="ECO:0000259" key="3">
    <source>
        <dbReference type="Pfam" id="PF19838"/>
    </source>
</evidence>